<reference evidence="2" key="1">
    <citation type="submission" date="2020-02" db="EMBL/GenBank/DDBJ databases">
        <authorList>
            <person name="Scholz U."/>
            <person name="Mascher M."/>
            <person name="Fiebig A."/>
        </authorList>
    </citation>
    <scope>NUCLEOTIDE SEQUENCE</scope>
</reference>
<dbReference type="EMBL" id="LR746271">
    <property type="protein sequence ID" value="CAA7400358.1"/>
    <property type="molecule type" value="Genomic_DNA"/>
</dbReference>
<dbReference type="EMBL" id="LR743595">
    <property type="protein sequence ID" value="CAA2624409.1"/>
    <property type="molecule type" value="Genomic_DNA"/>
</dbReference>
<evidence type="ECO:0000313" key="3">
    <source>
        <dbReference type="Proteomes" id="UP000663760"/>
    </source>
</evidence>
<dbReference type="OrthoDB" id="786261at2759"/>
<name>A0A7I8KTC4_SPIIN</name>
<sequence>MHTYDQQLELKTLSSTLKYTFLGRSNTFLVIIFSSLISTQEEKLMNILQLHKIVISRSLTNIKEVVKKEIMKWLDVRIIYAISNSHVTLQILFEVSSCNQHKYERLHAITTNY</sequence>
<keyword evidence="3" id="KW-1185">Reference proteome</keyword>
<accession>A0A7I8KTC4</accession>
<gene>
    <name evidence="1" type="ORF">SI7747_08010248</name>
    <name evidence="2" type="ORF">SI8410_08011036</name>
</gene>
<proteinExistence type="predicted"/>
<organism evidence="2 3">
    <name type="scientific">Spirodela intermedia</name>
    <name type="common">Intermediate duckweed</name>
    <dbReference type="NCBI Taxonomy" id="51605"/>
    <lineage>
        <taxon>Eukaryota</taxon>
        <taxon>Viridiplantae</taxon>
        <taxon>Streptophyta</taxon>
        <taxon>Embryophyta</taxon>
        <taxon>Tracheophyta</taxon>
        <taxon>Spermatophyta</taxon>
        <taxon>Magnoliopsida</taxon>
        <taxon>Liliopsida</taxon>
        <taxon>Araceae</taxon>
        <taxon>Lemnoideae</taxon>
        <taxon>Spirodela</taxon>
    </lineage>
</organism>
<dbReference type="AlphaFoldDB" id="A0A7I8KTC4"/>
<dbReference type="Proteomes" id="UP000663760">
    <property type="component" value="Chromosome 8"/>
</dbReference>
<evidence type="ECO:0000313" key="2">
    <source>
        <dbReference type="EMBL" id="CAA7400358.1"/>
    </source>
</evidence>
<evidence type="ECO:0000313" key="1">
    <source>
        <dbReference type="EMBL" id="CAA2624409.1"/>
    </source>
</evidence>
<protein>
    <submittedName>
        <fullName evidence="2">Uncharacterized protein</fullName>
    </submittedName>
</protein>